<feature type="compositionally biased region" description="Polar residues" evidence="2">
    <location>
        <begin position="200"/>
        <end position="212"/>
    </location>
</feature>
<feature type="compositionally biased region" description="Polar residues" evidence="2">
    <location>
        <begin position="763"/>
        <end position="772"/>
    </location>
</feature>
<feature type="region of interest" description="Disordered" evidence="2">
    <location>
        <begin position="632"/>
        <end position="773"/>
    </location>
</feature>
<feature type="compositionally biased region" description="Polar residues" evidence="2">
    <location>
        <begin position="543"/>
        <end position="552"/>
    </location>
</feature>
<feature type="region of interest" description="Disordered" evidence="2">
    <location>
        <begin position="803"/>
        <end position="935"/>
    </location>
</feature>
<feature type="compositionally biased region" description="Polar residues" evidence="2">
    <location>
        <begin position="895"/>
        <end position="905"/>
    </location>
</feature>
<feature type="compositionally biased region" description="Basic and acidic residues" evidence="2">
    <location>
        <begin position="859"/>
        <end position="869"/>
    </location>
</feature>
<feature type="compositionally biased region" description="Basic and acidic residues" evidence="2">
    <location>
        <begin position="681"/>
        <end position="701"/>
    </location>
</feature>
<feature type="compositionally biased region" description="Polar residues" evidence="2">
    <location>
        <begin position="843"/>
        <end position="852"/>
    </location>
</feature>
<feature type="compositionally biased region" description="Polar residues" evidence="2">
    <location>
        <begin position="632"/>
        <end position="643"/>
    </location>
</feature>
<feature type="compositionally biased region" description="Polar residues" evidence="2">
    <location>
        <begin position="221"/>
        <end position="230"/>
    </location>
</feature>
<name>A0AAD5Y2Q1_9FUNG</name>
<feature type="region of interest" description="Disordered" evidence="2">
    <location>
        <begin position="1"/>
        <end position="242"/>
    </location>
</feature>
<evidence type="ECO:0008006" key="5">
    <source>
        <dbReference type="Google" id="ProtNLM"/>
    </source>
</evidence>
<feature type="compositionally biased region" description="Basic and acidic residues" evidence="2">
    <location>
        <begin position="654"/>
        <end position="674"/>
    </location>
</feature>
<comment type="caution">
    <text evidence="3">The sequence shown here is derived from an EMBL/GenBank/DDBJ whole genome shotgun (WGS) entry which is preliminary data.</text>
</comment>
<feature type="compositionally biased region" description="Polar residues" evidence="2">
    <location>
        <begin position="163"/>
        <end position="183"/>
    </location>
</feature>
<evidence type="ECO:0000256" key="2">
    <source>
        <dbReference type="SAM" id="MobiDB-lite"/>
    </source>
</evidence>
<accession>A0AAD5Y2Q1</accession>
<organism evidence="3 4">
    <name type="scientific">Boothiomyces macroporosus</name>
    <dbReference type="NCBI Taxonomy" id="261099"/>
    <lineage>
        <taxon>Eukaryota</taxon>
        <taxon>Fungi</taxon>
        <taxon>Fungi incertae sedis</taxon>
        <taxon>Chytridiomycota</taxon>
        <taxon>Chytridiomycota incertae sedis</taxon>
        <taxon>Chytridiomycetes</taxon>
        <taxon>Rhizophydiales</taxon>
        <taxon>Terramycetaceae</taxon>
        <taxon>Boothiomyces</taxon>
    </lineage>
</organism>
<dbReference type="EMBL" id="JADGKB010000051">
    <property type="protein sequence ID" value="KAJ3256409.1"/>
    <property type="molecule type" value="Genomic_DNA"/>
</dbReference>
<gene>
    <name evidence="3" type="ORF">HK103_005538</name>
</gene>
<feature type="compositionally biased region" description="Basic and acidic residues" evidence="2">
    <location>
        <begin position="709"/>
        <end position="727"/>
    </location>
</feature>
<reference evidence="3" key="1">
    <citation type="submission" date="2020-05" db="EMBL/GenBank/DDBJ databases">
        <title>Phylogenomic resolution of chytrid fungi.</title>
        <authorList>
            <person name="Stajich J.E."/>
            <person name="Amses K."/>
            <person name="Simmons R."/>
            <person name="Seto K."/>
            <person name="Myers J."/>
            <person name="Bonds A."/>
            <person name="Quandt C.A."/>
            <person name="Barry K."/>
            <person name="Liu P."/>
            <person name="Grigoriev I."/>
            <person name="Longcore J.E."/>
            <person name="James T.Y."/>
        </authorList>
    </citation>
    <scope>NUCLEOTIDE SEQUENCE</scope>
    <source>
        <strain evidence="3">PLAUS21</strain>
    </source>
</reference>
<feature type="compositionally biased region" description="Basic and acidic residues" evidence="2">
    <location>
        <begin position="133"/>
        <end position="145"/>
    </location>
</feature>
<feature type="compositionally biased region" description="Basic and acidic residues" evidence="2">
    <location>
        <begin position="881"/>
        <end position="891"/>
    </location>
</feature>
<proteinExistence type="predicted"/>
<protein>
    <recommendedName>
        <fullName evidence="5">Lebercilin domain-containing protein</fullName>
    </recommendedName>
</protein>
<feature type="compositionally biased region" description="Basic and acidic residues" evidence="2">
    <location>
        <begin position="56"/>
        <end position="65"/>
    </location>
</feature>
<feature type="compositionally biased region" description="Basic and acidic residues" evidence="2">
    <location>
        <begin position="87"/>
        <end position="97"/>
    </location>
</feature>
<feature type="region of interest" description="Disordered" evidence="2">
    <location>
        <begin position="287"/>
        <end position="307"/>
    </location>
</feature>
<evidence type="ECO:0000313" key="4">
    <source>
        <dbReference type="Proteomes" id="UP001210925"/>
    </source>
</evidence>
<feature type="compositionally biased region" description="Basic and acidic residues" evidence="2">
    <location>
        <begin position="803"/>
        <end position="814"/>
    </location>
</feature>
<sequence>MLKSKLETNKVNTLQQPQSNYGIKPPDTSMVNKNEPPTKVSISEKQPVNTINSDSHISRAEEKNSNKMLKNKQHIEKHPFSTNPIEIKSKNTKEMGGVKKLHVRNNTDTAVYRINTKSEGRGNKTNLQSVKSNSKDQRQRSKTDPKIPTQSHSNNEKKPYPIVNSSSKVGVLSNISSKPNSLISGKKQPKETSEIKQKTNKPTPRHSGSTPKTVVRIGTNVRPQESSKLANKSVEKSNKTTLPKDLQVLSPSTVTANVDQQSLPQVKHSQGVSNSHFSNITVVHKTRNRGNSEVPERQRTKSHNTSKQLILKSELVKGSRIPVRKPEKPNLRGTLRKLQKHTHQMIELHKHSKTIDAHEKNMHDINSTSISDNLDRLAKLKSQNHELHERISFLEGRLLKEEERNKGVPKVTSIVPTSLENLENERKKYAALELENERLIVAMKELTMTEFKKRKAKDLEVTAQHANEIAFWKIKVRDLELDNHQLVELISKREVTIEKLVKEKQYLHEEMMMMRRLQMHLSNKLDQEFYKEKDSTTDPVAPTDNSIRKTGTKFTPHYAGKLIRDNEIGLREGNITKLSQQFDIIENENGQKVLGKLKDHSHHISTPHSKLEIKHVITEKARTAEEFKTVESFETATTESPIQSVDPPPVIEPENIKVDDTPSALDKKIQNDTKLDEDDQKDSRLDENKIHDTVVDEENRKVTVPVEKYNQDSKSDGNEKIDSVSDKKSKKTAGFFSSKSKQAQKHDTYNEDTNEITSEHYHTTPSNQTDGTLLTEETHNIHHEVKLEGTKVELNAPAEVKTLDEEVKSDESKKQLKTNWLNSDRQRMDKNSKNKKKDVKLTESATKSILQTTEEDSVQLEKNKDDDLLINHSPETPAEESEPKPIARTEAAEMSNDQAKSNVNESSKENDSILLSTTEEQIPSTQYKESTKNASGLYKYERLREENRLPSISRVRAKSTNAAMEINSDALRSAKIQLEYSAYVDKEKAVNRNN</sequence>
<evidence type="ECO:0000256" key="1">
    <source>
        <dbReference type="SAM" id="Coils"/>
    </source>
</evidence>
<keyword evidence="4" id="KW-1185">Reference proteome</keyword>
<feature type="coiled-coil region" evidence="1">
    <location>
        <begin position="377"/>
        <end position="449"/>
    </location>
</feature>
<feature type="region of interest" description="Disordered" evidence="2">
    <location>
        <begin position="532"/>
        <end position="552"/>
    </location>
</feature>
<keyword evidence="1" id="KW-0175">Coiled coil</keyword>
<feature type="compositionally biased region" description="Polar residues" evidence="2">
    <location>
        <begin position="9"/>
        <end position="21"/>
    </location>
</feature>
<evidence type="ECO:0000313" key="3">
    <source>
        <dbReference type="EMBL" id="KAJ3256409.1"/>
    </source>
</evidence>
<dbReference type="Proteomes" id="UP001210925">
    <property type="component" value="Unassembled WGS sequence"/>
</dbReference>
<feature type="compositionally biased region" description="Polar residues" evidence="2">
    <location>
        <begin position="913"/>
        <end position="934"/>
    </location>
</feature>
<feature type="compositionally biased region" description="Basic and acidic residues" evidence="2">
    <location>
        <begin position="188"/>
        <end position="197"/>
    </location>
</feature>
<dbReference type="AlphaFoldDB" id="A0AAD5Y2Q1"/>
<feature type="compositionally biased region" description="Polar residues" evidence="2">
    <location>
        <begin position="40"/>
        <end position="55"/>
    </location>
</feature>
<feature type="compositionally biased region" description="Polar residues" evidence="2">
    <location>
        <begin position="123"/>
        <end position="132"/>
    </location>
</feature>